<sequence>TNLIGLGLGPTIIALTTDYVFGYDAAIGKSIALCSLVVCPIGAFILWRSMPAIRQQLAEQQLAE</sequence>
<protein>
    <recommendedName>
        <fullName evidence="3">Major facilitator superfamily (MFS) profile domain-containing protein</fullName>
    </recommendedName>
</protein>
<proteinExistence type="predicted"/>
<gene>
    <name evidence="2" type="ORF">METZ01_LOCUS458525</name>
</gene>
<reference evidence="2" key="1">
    <citation type="submission" date="2018-05" db="EMBL/GenBank/DDBJ databases">
        <authorList>
            <person name="Lanie J.A."/>
            <person name="Ng W.-L."/>
            <person name="Kazmierczak K.M."/>
            <person name="Andrzejewski T.M."/>
            <person name="Davidsen T.M."/>
            <person name="Wayne K.J."/>
            <person name="Tettelin H."/>
            <person name="Glass J.I."/>
            <person name="Rusch D."/>
            <person name="Podicherti R."/>
            <person name="Tsui H.-C.T."/>
            <person name="Winkler M.E."/>
        </authorList>
    </citation>
    <scope>NUCLEOTIDE SEQUENCE</scope>
</reference>
<name>A0A383ADI0_9ZZZZ</name>
<accession>A0A383ADI0</accession>
<evidence type="ECO:0000256" key="1">
    <source>
        <dbReference type="SAM" id="Phobius"/>
    </source>
</evidence>
<dbReference type="EMBL" id="UINC01191173">
    <property type="protein sequence ID" value="SVE05671.1"/>
    <property type="molecule type" value="Genomic_DNA"/>
</dbReference>
<evidence type="ECO:0008006" key="3">
    <source>
        <dbReference type="Google" id="ProtNLM"/>
    </source>
</evidence>
<feature type="transmembrane region" description="Helical" evidence="1">
    <location>
        <begin position="26"/>
        <end position="47"/>
    </location>
</feature>
<evidence type="ECO:0000313" key="2">
    <source>
        <dbReference type="EMBL" id="SVE05671.1"/>
    </source>
</evidence>
<organism evidence="2">
    <name type="scientific">marine metagenome</name>
    <dbReference type="NCBI Taxonomy" id="408172"/>
    <lineage>
        <taxon>unclassified sequences</taxon>
        <taxon>metagenomes</taxon>
        <taxon>ecological metagenomes</taxon>
    </lineage>
</organism>
<keyword evidence="1" id="KW-0472">Membrane</keyword>
<keyword evidence="1" id="KW-0812">Transmembrane</keyword>
<dbReference type="AlphaFoldDB" id="A0A383ADI0"/>
<keyword evidence="1" id="KW-1133">Transmembrane helix</keyword>
<feature type="non-terminal residue" evidence="2">
    <location>
        <position position="1"/>
    </location>
</feature>